<sequence>MAKPQTNAEVTTVECLSADDGALFSMPIRPLTSSCQTAFGTAPRQPQGGGPWGAFKPNPVGLP</sequence>
<dbReference type="KEGG" id="pno:SNOG_08859"/>
<evidence type="ECO:0000313" key="2">
    <source>
        <dbReference type="EMBL" id="EAT84027.1"/>
    </source>
</evidence>
<gene>
    <name evidence="2" type="ORF">SNOG_08859</name>
</gene>
<dbReference type="GeneID" id="5976062"/>
<proteinExistence type="predicted"/>
<organism evidence="2 3">
    <name type="scientific">Phaeosphaeria nodorum (strain SN15 / ATCC MYA-4574 / FGSC 10173)</name>
    <name type="common">Glume blotch fungus</name>
    <name type="synonym">Parastagonospora nodorum</name>
    <dbReference type="NCBI Taxonomy" id="321614"/>
    <lineage>
        <taxon>Eukaryota</taxon>
        <taxon>Fungi</taxon>
        <taxon>Dikarya</taxon>
        <taxon>Ascomycota</taxon>
        <taxon>Pezizomycotina</taxon>
        <taxon>Dothideomycetes</taxon>
        <taxon>Pleosporomycetidae</taxon>
        <taxon>Pleosporales</taxon>
        <taxon>Pleosporineae</taxon>
        <taxon>Phaeosphaeriaceae</taxon>
        <taxon>Parastagonospora</taxon>
    </lineage>
</organism>
<dbReference type="EMBL" id="CH445337">
    <property type="protein sequence ID" value="EAT84027.1"/>
    <property type="molecule type" value="Genomic_DNA"/>
</dbReference>
<dbReference type="HOGENOM" id="CLU_2886572_0_0_1"/>
<accession>Q0UHA5</accession>
<dbReference type="Proteomes" id="UP000001055">
    <property type="component" value="Unassembled WGS sequence"/>
</dbReference>
<dbReference type="AlphaFoldDB" id="Q0UHA5"/>
<dbReference type="InParanoid" id="Q0UHA5"/>
<dbReference type="RefSeq" id="XP_001799163.1">
    <property type="nucleotide sequence ID" value="XM_001799111.1"/>
</dbReference>
<evidence type="ECO:0000256" key="1">
    <source>
        <dbReference type="SAM" id="MobiDB-lite"/>
    </source>
</evidence>
<evidence type="ECO:0000313" key="3">
    <source>
        <dbReference type="Proteomes" id="UP000001055"/>
    </source>
</evidence>
<name>Q0UHA5_PHANO</name>
<reference evidence="3" key="1">
    <citation type="journal article" date="2007" name="Plant Cell">
        <title>Dothideomycete-plant interactions illuminated by genome sequencing and EST analysis of the wheat pathogen Stagonospora nodorum.</title>
        <authorList>
            <person name="Hane J.K."/>
            <person name="Lowe R.G."/>
            <person name="Solomon P.S."/>
            <person name="Tan K.C."/>
            <person name="Schoch C.L."/>
            <person name="Spatafora J.W."/>
            <person name="Crous P.W."/>
            <person name="Kodira C."/>
            <person name="Birren B.W."/>
            <person name="Galagan J.E."/>
            <person name="Torriani S.F."/>
            <person name="McDonald B.A."/>
            <person name="Oliver R.P."/>
        </authorList>
    </citation>
    <scope>NUCLEOTIDE SEQUENCE [LARGE SCALE GENOMIC DNA]</scope>
    <source>
        <strain evidence="3">SN15 / ATCC MYA-4574 / FGSC 10173</strain>
    </source>
</reference>
<protein>
    <submittedName>
        <fullName evidence="2">Uncharacterized protein</fullName>
    </submittedName>
</protein>
<feature type="region of interest" description="Disordered" evidence="1">
    <location>
        <begin position="37"/>
        <end position="63"/>
    </location>
</feature>